<protein>
    <submittedName>
        <fullName evidence="2">DUF3309 domain-containing protein</fullName>
    </submittedName>
</protein>
<evidence type="ECO:0000256" key="1">
    <source>
        <dbReference type="SAM" id="Phobius"/>
    </source>
</evidence>
<reference evidence="2 3" key="1">
    <citation type="submission" date="2019-03" db="EMBL/GenBank/DDBJ databases">
        <title>Paraburkholderia sp. 7MH5, isolated from subtropical forest soil.</title>
        <authorList>
            <person name="Gao Z.-H."/>
            <person name="Qiu L.-H."/>
        </authorList>
    </citation>
    <scope>NUCLEOTIDE SEQUENCE [LARGE SCALE GENOMIC DNA]</scope>
    <source>
        <strain evidence="2 3">7MH5</strain>
    </source>
</reference>
<organism evidence="2 3">
    <name type="scientific">Paraburkholderia pallida</name>
    <dbReference type="NCBI Taxonomy" id="2547399"/>
    <lineage>
        <taxon>Bacteria</taxon>
        <taxon>Pseudomonadati</taxon>
        <taxon>Pseudomonadota</taxon>
        <taxon>Betaproteobacteria</taxon>
        <taxon>Burkholderiales</taxon>
        <taxon>Burkholderiaceae</taxon>
        <taxon>Paraburkholderia</taxon>
    </lineage>
</organism>
<keyword evidence="3" id="KW-1185">Reference proteome</keyword>
<sequence>MDLLLVASVPAWPYSRTWGYGPSGTVCAGLIVMLWLVLTGRV</sequence>
<proteinExistence type="predicted"/>
<dbReference type="Proteomes" id="UP000295727">
    <property type="component" value="Chromosome 1"/>
</dbReference>
<accession>A0A4P7CWE9</accession>
<feature type="transmembrane region" description="Helical" evidence="1">
    <location>
        <begin position="20"/>
        <end position="38"/>
    </location>
</feature>
<name>A0A4P7CWE9_9BURK</name>
<keyword evidence="1" id="KW-0472">Membrane</keyword>
<evidence type="ECO:0000313" key="3">
    <source>
        <dbReference type="Proteomes" id="UP000295727"/>
    </source>
</evidence>
<dbReference type="OrthoDB" id="7069206at2"/>
<dbReference type="InterPro" id="IPR021738">
    <property type="entry name" value="DUF3309"/>
</dbReference>
<dbReference type="KEGG" id="ppai:E1956_01995"/>
<keyword evidence="1" id="KW-1133">Transmembrane helix</keyword>
<gene>
    <name evidence="2" type="ORF">E1956_01995</name>
</gene>
<dbReference type="Pfam" id="PF11752">
    <property type="entry name" value="DUF3309"/>
    <property type="match status" value="1"/>
</dbReference>
<keyword evidence="1" id="KW-0812">Transmembrane</keyword>
<dbReference type="EMBL" id="CP038148">
    <property type="protein sequence ID" value="QBQ98454.1"/>
    <property type="molecule type" value="Genomic_DNA"/>
</dbReference>
<evidence type="ECO:0000313" key="2">
    <source>
        <dbReference type="EMBL" id="QBQ98454.1"/>
    </source>
</evidence>
<dbReference type="AlphaFoldDB" id="A0A4P7CWE9"/>